<comment type="caution">
    <text evidence="1">The sequence shown here is derived from an EMBL/GenBank/DDBJ whole genome shotgun (WGS) entry which is preliminary data.</text>
</comment>
<reference evidence="1" key="1">
    <citation type="journal article" date="2015" name="Nature">
        <title>Complex archaea that bridge the gap between prokaryotes and eukaryotes.</title>
        <authorList>
            <person name="Spang A."/>
            <person name="Saw J.H."/>
            <person name="Jorgensen S.L."/>
            <person name="Zaremba-Niedzwiedzka K."/>
            <person name="Martijn J."/>
            <person name="Lind A.E."/>
            <person name="van Eijk R."/>
            <person name="Schleper C."/>
            <person name="Guy L."/>
            <person name="Ettema T.J."/>
        </authorList>
    </citation>
    <scope>NUCLEOTIDE SEQUENCE</scope>
</reference>
<protein>
    <recommendedName>
        <fullName evidence="2">MBL fold metallo-hydrolase</fullName>
    </recommendedName>
</protein>
<feature type="non-terminal residue" evidence="1">
    <location>
        <position position="39"/>
    </location>
</feature>
<sequence>MNLMDEYQFEITWLGHAAFKIKTFSGRIIYLDPYQLKEE</sequence>
<dbReference type="Gene3D" id="3.60.15.10">
    <property type="entry name" value="Ribonuclease Z/Hydroxyacylglutathione hydrolase-like"/>
    <property type="match status" value="1"/>
</dbReference>
<evidence type="ECO:0000313" key="1">
    <source>
        <dbReference type="EMBL" id="KKK90820.1"/>
    </source>
</evidence>
<organism evidence="1">
    <name type="scientific">marine sediment metagenome</name>
    <dbReference type="NCBI Taxonomy" id="412755"/>
    <lineage>
        <taxon>unclassified sequences</taxon>
        <taxon>metagenomes</taxon>
        <taxon>ecological metagenomes</taxon>
    </lineage>
</organism>
<proteinExistence type="predicted"/>
<evidence type="ECO:0008006" key="2">
    <source>
        <dbReference type="Google" id="ProtNLM"/>
    </source>
</evidence>
<dbReference type="EMBL" id="LAZR01048927">
    <property type="protein sequence ID" value="KKK90820.1"/>
    <property type="molecule type" value="Genomic_DNA"/>
</dbReference>
<gene>
    <name evidence="1" type="ORF">LCGC14_2719180</name>
</gene>
<dbReference type="AlphaFoldDB" id="A0A0F8ZY48"/>
<name>A0A0F8ZY48_9ZZZZ</name>
<accession>A0A0F8ZY48</accession>
<dbReference type="InterPro" id="IPR036866">
    <property type="entry name" value="RibonucZ/Hydroxyglut_hydro"/>
</dbReference>